<accession>A0A0C3Q831</accession>
<gene>
    <name evidence="1" type="ORF">M407DRAFT_245842</name>
</gene>
<name>A0A0C3Q831_9AGAM</name>
<dbReference type="HOGENOM" id="CLU_2110732_0_0_1"/>
<evidence type="ECO:0000313" key="1">
    <source>
        <dbReference type="EMBL" id="KIO20341.1"/>
    </source>
</evidence>
<dbReference type="EMBL" id="KN823178">
    <property type="protein sequence ID" value="KIO20341.1"/>
    <property type="molecule type" value="Genomic_DNA"/>
</dbReference>
<proteinExistence type="predicted"/>
<dbReference type="Proteomes" id="UP000054248">
    <property type="component" value="Unassembled WGS sequence"/>
</dbReference>
<reference evidence="1 2" key="1">
    <citation type="submission" date="2014-04" db="EMBL/GenBank/DDBJ databases">
        <authorList>
            <consortium name="DOE Joint Genome Institute"/>
            <person name="Kuo A."/>
            <person name="Girlanda M."/>
            <person name="Perotto S."/>
            <person name="Kohler A."/>
            <person name="Nagy L.G."/>
            <person name="Floudas D."/>
            <person name="Copeland A."/>
            <person name="Barry K.W."/>
            <person name="Cichocki N."/>
            <person name="Veneault-Fourrey C."/>
            <person name="LaButti K."/>
            <person name="Lindquist E.A."/>
            <person name="Lipzen A."/>
            <person name="Lundell T."/>
            <person name="Morin E."/>
            <person name="Murat C."/>
            <person name="Sun H."/>
            <person name="Tunlid A."/>
            <person name="Henrissat B."/>
            <person name="Grigoriev I.V."/>
            <person name="Hibbett D.S."/>
            <person name="Martin F."/>
            <person name="Nordberg H.P."/>
            <person name="Cantor M.N."/>
            <person name="Hua S.X."/>
        </authorList>
    </citation>
    <scope>NUCLEOTIDE SEQUENCE [LARGE SCALE GENOMIC DNA]</scope>
    <source>
        <strain evidence="1 2">MUT 4182</strain>
    </source>
</reference>
<protein>
    <submittedName>
        <fullName evidence="1">Uncharacterized protein</fullName>
    </submittedName>
</protein>
<organism evidence="1 2">
    <name type="scientific">Tulasnella calospora MUT 4182</name>
    <dbReference type="NCBI Taxonomy" id="1051891"/>
    <lineage>
        <taxon>Eukaryota</taxon>
        <taxon>Fungi</taxon>
        <taxon>Dikarya</taxon>
        <taxon>Basidiomycota</taxon>
        <taxon>Agaricomycotina</taxon>
        <taxon>Agaricomycetes</taxon>
        <taxon>Cantharellales</taxon>
        <taxon>Tulasnellaceae</taxon>
        <taxon>Tulasnella</taxon>
    </lineage>
</organism>
<reference evidence="2" key="2">
    <citation type="submission" date="2015-01" db="EMBL/GenBank/DDBJ databases">
        <title>Evolutionary Origins and Diversification of the Mycorrhizal Mutualists.</title>
        <authorList>
            <consortium name="DOE Joint Genome Institute"/>
            <consortium name="Mycorrhizal Genomics Consortium"/>
            <person name="Kohler A."/>
            <person name="Kuo A."/>
            <person name="Nagy L.G."/>
            <person name="Floudas D."/>
            <person name="Copeland A."/>
            <person name="Barry K.W."/>
            <person name="Cichocki N."/>
            <person name="Veneault-Fourrey C."/>
            <person name="LaButti K."/>
            <person name="Lindquist E.A."/>
            <person name="Lipzen A."/>
            <person name="Lundell T."/>
            <person name="Morin E."/>
            <person name="Murat C."/>
            <person name="Riley R."/>
            <person name="Ohm R."/>
            <person name="Sun H."/>
            <person name="Tunlid A."/>
            <person name="Henrissat B."/>
            <person name="Grigoriev I.V."/>
            <person name="Hibbett D.S."/>
            <person name="Martin F."/>
        </authorList>
    </citation>
    <scope>NUCLEOTIDE SEQUENCE [LARGE SCALE GENOMIC DNA]</scope>
    <source>
        <strain evidence="2">MUT 4182</strain>
    </source>
</reference>
<dbReference type="AlphaFoldDB" id="A0A0C3Q831"/>
<keyword evidence="2" id="KW-1185">Reference proteome</keyword>
<sequence>MSLVTPSTFIPPTVARPGELVVVHTCLIGQQSLFIDGLPLGSASTNLMAIWTMITRYYSIPHFYPPLIASALDVSGPIRAADAWRRSTEDSSARWNANSSTSFYRRLALRSLSGL</sequence>
<evidence type="ECO:0000313" key="2">
    <source>
        <dbReference type="Proteomes" id="UP000054248"/>
    </source>
</evidence>